<evidence type="ECO:0000313" key="8">
    <source>
        <dbReference type="EMBL" id="MDQ6595606.1"/>
    </source>
</evidence>
<dbReference type="GO" id="GO:0043115">
    <property type="term" value="F:precorrin-2 dehydrogenase activity"/>
    <property type="evidence" value="ECO:0007669"/>
    <property type="project" value="UniProtKB-EC"/>
</dbReference>
<evidence type="ECO:0000256" key="1">
    <source>
        <dbReference type="ARBA" id="ARBA00005010"/>
    </source>
</evidence>
<keyword evidence="4" id="KW-0520">NAD</keyword>
<dbReference type="RefSeq" id="WP_133339847.1">
    <property type="nucleotide sequence ID" value="NZ_JAVGVR010000001.1"/>
</dbReference>
<dbReference type="Gene3D" id="3.40.50.720">
    <property type="entry name" value="NAD(P)-binding Rossmann-like Domain"/>
    <property type="match status" value="1"/>
</dbReference>
<comment type="pathway">
    <text evidence="1">Porphyrin-containing compound metabolism; siroheme biosynthesis; sirohydrochlorin from precorrin-2: step 1/1.</text>
</comment>
<dbReference type="UniPathway" id="UPA00262">
    <property type="reaction ID" value="UER00222"/>
</dbReference>
<evidence type="ECO:0000256" key="6">
    <source>
        <dbReference type="ARBA" id="ARBA00047561"/>
    </source>
</evidence>
<dbReference type="InterPro" id="IPR006367">
    <property type="entry name" value="Sirohaem_synthase_N"/>
</dbReference>
<dbReference type="EMBL" id="SMYO01000027">
    <property type="protein sequence ID" value="TDK56156.1"/>
    <property type="molecule type" value="Genomic_DNA"/>
</dbReference>
<keyword evidence="11" id="KW-1185">Reference proteome</keyword>
<proteinExistence type="predicted"/>
<dbReference type="EC" id="1.3.1.76" evidence="2"/>
<dbReference type="NCBIfam" id="NF005222">
    <property type="entry name" value="PRK06718.1"/>
    <property type="match status" value="1"/>
</dbReference>
<protein>
    <recommendedName>
        <fullName evidence="2">precorrin-2 dehydrogenase</fullName>
        <ecNumber evidence="2">1.3.1.76</ecNumber>
    </recommendedName>
</protein>
<dbReference type="Pfam" id="PF22440">
    <property type="entry name" value="SirC_C"/>
    <property type="match status" value="1"/>
</dbReference>
<sequence length="205" mass="22802">MKVSYPIMMNLEGKKAVIVGGGKVAERKIFGLLNTGAEISVISPEVTEEIQILVTEGKVSWYCRAFSEEDLAETPLVFAATNDREINQLVKAAAGPHQLITIADDPDGSDFHVPAVVRRGRLNIAVSSGGASPILASRIRSGLEQQFDESYESYLEFLFTVRQRILEEVKDPSVKRKLLTAIVSQEFLKSNNREEDFQKLYNELV</sequence>
<dbReference type="Pfam" id="PF13241">
    <property type="entry name" value="NAD_binding_7"/>
    <property type="match status" value="1"/>
</dbReference>
<comment type="caution">
    <text evidence="9">The sequence shown here is derived from an EMBL/GenBank/DDBJ whole genome shotgun (WGS) entry which is preliminary data.</text>
</comment>
<dbReference type="InterPro" id="IPR028281">
    <property type="entry name" value="Sirohaem_synthase_central"/>
</dbReference>
<evidence type="ECO:0000313" key="10">
    <source>
        <dbReference type="Proteomes" id="UP000295132"/>
    </source>
</evidence>
<dbReference type="Proteomes" id="UP000295132">
    <property type="component" value="Unassembled WGS sequence"/>
</dbReference>
<dbReference type="InterPro" id="IPR036291">
    <property type="entry name" value="NAD(P)-bd_dom_sf"/>
</dbReference>
<evidence type="ECO:0000256" key="2">
    <source>
        <dbReference type="ARBA" id="ARBA00012400"/>
    </source>
</evidence>
<dbReference type="Gene3D" id="1.10.8.610">
    <property type="entry name" value="SirC, precorrin-2 dehydrogenase, C-terminal helical domain-like"/>
    <property type="match status" value="1"/>
</dbReference>
<comment type="catalytic activity">
    <reaction evidence="6">
        <text>precorrin-2 + NAD(+) = sirohydrochlorin + NADH + 2 H(+)</text>
        <dbReference type="Rhea" id="RHEA:15613"/>
        <dbReference type="ChEBI" id="CHEBI:15378"/>
        <dbReference type="ChEBI" id="CHEBI:57540"/>
        <dbReference type="ChEBI" id="CHEBI:57945"/>
        <dbReference type="ChEBI" id="CHEBI:58351"/>
        <dbReference type="ChEBI" id="CHEBI:58827"/>
        <dbReference type="EC" id="1.3.1.76"/>
    </reaction>
</comment>
<dbReference type="Proteomes" id="UP001178888">
    <property type="component" value="Unassembled WGS sequence"/>
</dbReference>
<reference evidence="8" key="2">
    <citation type="submission" date="2023-08" db="EMBL/GenBank/DDBJ databases">
        <title>Nitrogen cycling bacteria in agricultural field soils.</title>
        <authorList>
            <person name="Jang J."/>
        </authorList>
    </citation>
    <scope>NUCLEOTIDE SEQUENCE</scope>
    <source>
        <strain evidence="8">PS3-36</strain>
    </source>
</reference>
<evidence type="ECO:0000259" key="7">
    <source>
        <dbReference type="Pfam" id="PF14824"/>
    </source>
</evidence>
<name>A0A4R5VIG1_9BACI</name>
<dbReference type="SUPFAM" id="SSF75615">
    <property type="entry name" value="Siroheme synthase middle domains-like"/>
    <property type="match status" value="1"/>
</dbReference>
<dbReference type="PANTHER" id="PTHR35330">
    <property type="entry name" value="SIROHEME BIOSYNTHESIS PROTEIN MET8"/>
    <property type="match status" value="1"/>
</dbReference>
<dbReference type="SUPFAM" id="SSF51735">
    <property type="entry name" value="NAD(P)-binding Rossmann-fold domains"/>
    <property type="match status" value="1"/>
</dbReference>
<dbReference type="InterPro" id="IPR028161">
    <property type="entry name" value="Met8-like"/>
</dbReference>
<dbReference type="Pfam" id="PF14824">
    <property type="entry name" value="Sirohm_synth_M"/>
    <property type="match status" value="1"/>
</dbReference>
<evidence type="ECO:0000313" key="11">
    <source>
        <dbReference type="Proteomes" id="UP001178888"/>
    </source>
</evidence>
<dbReference type="AlphaFoldDB" id="A0A4R5VIG1"/>
<dbReference type="PANTHER" id="PTHR35330:SF1">
    <property type="entry name" value="SIROHEME BIOSYNTHESIS PROTEIN MET8"/>
    <property type="match status" value="1"/>
</dbReference>
<evidence type="ECO:0000256" key="4">
    <source>
        <dbReference type="ARBA" id="ARBA00023027"/>
    </source>
</evidence>
<dbReference type="InterPro" id="IPR042518">
    <property type="entry name" value="SirC_C"/>
</dbReference>
<evidence type="ECO:0000313" key="9">
    <source>
        <dbReference type="EMBL" id="TDK56156.1"/>
    </source>
</evidence>
<dbReference type="GO" id="GO:0019354">
    <property type="term" value="P:siroheme biosynthetic process"/>
    <property type="evidence" value="ECO:0007669"/>
    <property type="project" value="UniProtKB-UniPathway"/>
</dbReference>
<dbReference type="NCBIfam" id="TIGR01470">
    <property type="entry name" value="cysG_Nterm"/>
    <property type="match status" value="1"/>
</dbReference>
<evidence type="ECO:0000256" key="5">
    <source>
        <dbReference type="ARBA" id="ARBA00023244"/>
    </source>
</evidence>
<dbReference type="GO" id="GO:0004325">
    <property type="term" value="F:ferrochelatase activity"/>
    <property type="evidence" value="ECO:0007669"/>
    <property type="project" value="InterPro"/>
</dbReference>
<reference evidence="9 10" key="1">
    <citation type="submission" date="2019-03" db="EMBL/GenBank/DDBJ databases">
        <title>Bacillus niacini sp. nov. a Nicotinate-Metabolizing Mesophile Isolated from Soil.</title>
        <authorList>
            <person name="Zhang G."/>
        </authorList>
    </citation>
    <scope>NUCLEOTIDE SEQUENCE [LARGE SCALE GENOMIC DNA]</scope>
    <source>
        <strain evidence="9 10">WN066</strain>
    </source>
</reference>
<keyword evidence="5" id="KW-0627">Porphyrin biosynthesis</keyword>
<feature type="domain" description="Siroheme synthase central" evidence="7">
    <location>
        <begin position="119"/>
        <end position="145"/>
    </location>
</feature>
<dbReference type="EMBL" id="JAVGVR010000001">
    <property type="protein sequence ID" value="MDQ6595606.1"/>
    <property type="molecule type" value="Genomic_DNA"/>
</dbReference>
<gene>
    <name evidence="9" type="ORF">E2K98_27555</name>
    <name evidence="8" type="ORF">RCG21_04185</name>
</gene>
<organism evidence="9 10">
    <name type="scientific">Bacillus salipaludis</name>
    <dbReference type="NCBI Taxonomy" id="2547811"/>
    <lineage>
        <taxon>Bacteria</taxon>
        <taxon>Bacillati</taxon>
        <taxon>Bacillota</taxon>
        <taxon>Bacilli</taxon>
        <taxon>Bacillales</taxon>
        <taxon>Bacillaceae</taxon>
        <taxon>Bacillus</taxon>
    </lineage>
</organism>
<keyword evidence="3" id="KW-0560">Oxidoreductase</keyword>
<accession>A0A4R5VIG1</accession>
<evidence type="ECO:0000256" key="3">
    <source>
        <dbReference type="ARBA" id="ARBA00023002"/>
    </source>
</evidence>